<dbReference type="AlphaFoldDB" id="A0A1C0A6M2"/>
<organism evidence="1 2">
    <name type="scientific">Orenia metallireducens</name>
    <dbReference type="NCBI Taxonomy" id="1413210"/>
    <lineage>
        <taxon>Bacteria</taxon>
        <taxon>Bacillati</taxon>
        <taxon>Bacillota</taxon>
        <taxon>Clostridia</taxon>
        <taxon>Halanaerobiales</taxon>
        <taxon>Halobacteroidaceae</taxon>
        <taxon>Orenia</taxon>
    </lineage>
</organism>
<dbReference type="EMBL" id="LWDV01000010">
    <property type="protein sequence ID" value="OCL25800.1"/>
    <property type="molecule type" value="Genomic_DNA"/>
</dbReference>
<evidence type="ECO:0000313" key="1">
    <source>
        <dbReference type="EMBL" id="OCL25800.1"/>
    </source>
</evidence>
<gene>
    <name evidence="1" type="ORF">U472_15890</name>
</gene>
<keyword evidence="2" id="KW-1185">Reference proteome</keyword>
<evidence type="ECO:0000313" key="2">
    <source>
        <dbReference type="Proteomes" id="UP000093514"/>
    </source>
</evidence>
<comment type="caution">
    <text evidence="1">The sequence shown here is derived from an EMBL/GenBank/DDBJ whole genome shotgun (WGS) entry which is preliminary data.</text>
</comment>
<dbReference type="OrthoDB" id="1809893at2"/>
<reference evidence="1 2" key="2">
    <citation type="submission" date="2016-08" db="EMBL/GenBank/DDBJ databases">
        <title>Orenia metallireducens sp. nov. strain Z6, a Novel Metal-reducing Firmicute from the Deep Subsurface.</title>
        <authorList>
            <person name="Maxim B.I."/>
            <person name="Kenneth K."/>
            <person name="Flynn T.M."/>
            <person name="Oloughlin E.J."/>
            <person name="Locke R.A."/>
            <person name="Weber J.R."/>
            <person name="Egan S.M."/>
            <person name="Mackie R.I."/>
            <person name="Cann I.K."/>
        </authorList>
    </citation>
    <scope>NUCLEOTIDE SEQUENCE [LARGE SCALE GENOMIC DNA]</scope>
    <source>
        <strain evidence="1 2">Z6</strain>
    </source>
</reference>
<proteinExistence type="predicted"/>
<accession>A0A1C0A6M2</accession>
<name>A0A1C0A6M2_9FIRM</name>
<dbReference type="Pfam" id="PF10704">
    <property type="entry name" value="DUF2508"/>
    <property type="match status" value="1"/>
</dbReference>
<protein>
    <recommendedName>
        <fullName evidence="3">DUF2508 domain-containing protein</fullName>
    </recommendedName>
</protein>
<sequence length="77" mass="9151">MPFELISRIFNFSNFTTGSNDNLEEKIIEAREEWDEARSYFNSVSDPDLIDHAIYLLEAAESKYRYLLRQKRSINDN</sequence>
<dbReference type="RefSeq" id="WP_068719731.1">
    <property type="nucleotide sequence ID" value="NZ_LWDV01000010.1"/>
</dbReference>
<evidence type="ECO:0008006" key="3">
    <source>
        <dbReference type="Google" id="ProtNLM"/>
    </source>
</evidence>
<dbReference type="InterPro" id="IPR019644">
    <property type="entry name" value="DUF2508"/>
</dbReference>
<dbReference type="Proteomes" id="UP000093514">
    <property type="component" value="Unassembled WGS sequence"/>
</dbReference>
<reference evidence="2" key="1">
    <citation type="submission" date="2016-07" db="EMBL/GenBank/DDBJ databases">
        <authorList>
            <person name="Florea S."/>
            <person name="Webb J.S."/>
            <person name="Jaromczyk J."/>
            <person name="Schardl C.L."/>
        </authorList>
    </citation>
    <scope>NUCLEOTIDE SEQUENCE [LARGE SCALE GENOMIC DNA]</scope>
    <source>
        <strain evidence="2">Z6</strain>
    </source>
</reference>